<evidence type="ECO:0000313" key="2">
    <source>
        <dbReference type="Proteomes" id="UP000823674"/>
    </source>
</evidence>
<dbReference type="Proteomes" id="UP000823674">
    <property type="component" value="Chromosome A06"/>
</dbReference>
<evidence type="ECO:0000313" key="1">
    <source>
        <dbReference type="EMBL" id="KAG5393495.1"/>
    </source>
</evidence>
<proteinExistence type="predicted"/>
<comment type="caution">
    <text evidence="1">The sequence shown here is derived from an EMBL/GenBank/DDBJ whole genome shotgun (WGS) entry which is preliminary data.</text>
</comment>
<protein>
    <submittedName>
        <fullName evidence="1">Uncharacterized protein</fullName>
    </submittedName>
</protein>
<sequence length="150" mass="16566">MISKPPTISICYYDFDQIHSKLCRDLERLGNSSRQASLFPFISSSLTPISLSSSLFSFRWISSSLLAASSPRASRAAGGGGGDRPSVVMWWLCSGGGDQISISSPLSLVSRSRSRSKLRWSVLNPSCSHSHEWFVIKARMLEKNECYADK</sequence>
<reference evidence="1 2" key="1">
    <citation type="submission" date="2021-03" db="EMBL/GenBank/DDBJ databases">
        <authorList>
            <person name="King G.J."/>
            <person name="Bancroft I."/>
            <person name="Baten A."/>
            <person name="Bloomfield J."/>
            <person name="Borpatragohain P."/>
            <person name="He Z."/>
            <person name="Irish N."/>
            <person name="Irwin J."/>
            <person name="Liu K."/>
            <person name="Mauleon R.P."/>
            <person name="Moore J."/>
            <person name="Morris R."/>
            <person name="Ostergaard L."/>
            <person name="Wang B."/>
            <person name="Wells R."/>
        </authorList>
    </citation>
    <scope>NUCLEOTIDE SEQUENCE [LARGE SCALE GENOMIC DNA]</scope>
    <source>
        <strain evidence="1">R-o-18</strain>
        <tissue evidence="1">Leaf</tissue>
    </source>
</reference>
<name>A0ABQ7M3X8_BRACM</name>
<dbReference type="EMBL" id="JADBGQ010000006">
    <property type="protein sequence ID" value="KAG5393495.1"/>
    <property type="molecule type" value="Genomic_DNA"/>
</dbReference>
<gene>
    <name evidence="1" type="primary">A06g505500.1_BraROA</name>
    <name evidence="1" type="ORF">IGI04_023458</name>
</gene>
<keyword evidence="2" id="KW-1185">Reference proteome</keyword>
<organism evidence="1 2">
    <name type="scientific">Brassica rapa subsp. trilocularis</name>
    <dbReference type="NCBI Taxonomy" id="1813537"/>
    <lineage>
        <taxon>Eukaryota</taxon>
        <taxon>Viridiplantae</taxon>
        <taxon>Streptophyta</taxon>
        <taxon>Embryophyta</taxon>
        <taxon>Tracheophyta</taxon>
        <taxon>Spermatophyta</taxon>
        <taxon>Magnoliopsida</taxon>
        <taxon>eudicotyledons</taxon>
        <taxon>Gunneridae</taxon>
        <taxon>Pentapetalae</taxon>
        <taxon>rosids</taxon>
        <taxon>malvids</taxon>
        <taxon>Brassicales</taxon>
        <taxon>Brassicaceae</taxon>
        <taxon>Brassiceae</taxon>
        <taxon>Brassica</taxon>
    </lineage>
</organism>
<accession>A0ABQ7M3X8</accession>